<dbReference type="Proteomes" id="UP000828048">
    <property type="component" value="Chromosome 3"/>
</dbReference>
<accession>A0ACB7YYR7</accession>
<name>A0ACB7YYR7_9ERIC</name>
<sequence>MVERKSVGLWFCRSKVIHSCYVGKYKIAAPKDFFKERKQHERSLLDTAGSVSRWRETLLTTGVAVSSLAGDRPGSAAEHQVMVSRMAGTSILKSQAMGSRDLGPMRRDTDSVGTCTMCHEALEYLKKGGTGKDLSTTWYQIHVSAAKQKPKYLSTKKHTPPHLHHFLPLTGSMQPPYPEQGPPQPPTYIGLLHVLPEGYWNRKLPASCYFGLHVRAEIALVVRFVCCMRAELGDGTGPLDLLERWFTEWTTMEFAFHVKVAQLRNSLCLNIMIVDDVK</sequence>
<dbReference type="EMBL" id="CM037153">
    <property type="protein sequence ID" value="KAH7858663.1"/>
    <property type="molecule type" value="Genomic_DNA"/>
</dbReference>
<evidence type="ECO:0000313" key="2">
    <source>
        <dbReference type="Proteomes" id="UP000828048"/>
    </source>
</evidence>
<organism evidence="1 2">
    <name type="scientific">Vaccinium darrowii</name>
    <dbReference type="NCBI Taxonomy" id="229202"/>
    <lineage>
        <taxon>Eukaryota</taxon>
        <taxon>Viridiplantae</taxon>
        <taxon>Streptophyta</taxon>
        <taxon>Embryophyta</taxon>
        <taxon>Tracheophyta</taxon>
        <taxon>Spermatophyta</taxon>
        <taxon>Magnoliopsida</taxon>
        <taxon>eudicotyledons</taxon>
        <taxon>Gunneridae</taxon>
        <taxon>Pentapetalae</taxon>
        <taxon>asterids</taxon>
        <taxon>Ericales</taxon>
        <taxon>Ericaceae</taxon>
        <taxon>Vaccinioideae</taxon>
        <taxon>Vaccinieae</taxon>
        <taxon>Vaccinium</taxon>
    </lineage>
</organism>
<gene>
    <name evidence="1" type="ORF">Vadar_026422</name>
</gene>
<protein>
    <submittedName>
        <fullName evidence="1">Uncharacterized protein</fullName>
    </submittedName>
</protein>
<comment type="caution">
    <text evidence="1">The sequence shown here is derived from an EMBL/GenBank/DDBJ whole genome shotgun (WGS) entry which is preliminary data.</text>
</comment>
<reference evidence="1 2" key="1">
    <citation type="journal article" date="2021" name="Hortic Res">
        <title>High-quality reference genome and annotation aids understanding of berry development for evergreen blueberry (Vaccinium darrowii).</title>
        <authorList>
            <person name="Yu J."/>
            <person name="Hulse-Kemp A.M."/>
            <person name="Babiker E."/>
            <person name="Staton M."/>
        </authorList>
    </citation>
    <scope>NUCLEOTIDE SEQUENCE [LARGE SCALE GENOMIC DNA]</scope>
    <source>
        <strain evidence="2">cv. NJ 8807/NJ 8810</strain>
        <tissue evidence="1">Young leaf</tissue>
    </source>
</reference>
<proteinExistence type="predicted"/>
<evidence type="ECO:0000313" key="1">
    <source>
        <dbReference type="EMBL" id="KAH7858663.1"/>
    </source>
</evidence>
<keyword evidence="2" id="KW-1185">Reference proteome</keyword>